<reference evidence="2 3" key="1">
    <citation type="submission" date="2006-04" db="EMBL/GenBank/DDBJ databases">
        <authorList>
            <person name="Nierman W.C."/>
        </authorList>
    </citation>
    <scope>NUCLEOTIDE SEQUENCE [LARGE SCALE GENOMIC DNA]</scope>
    <source>
        <strain evidence="2 3">DW4/3-1</strain>
    </source>
</reference>
<dbReference type="Proteomes" id="UP000032702">
    <property type="component" value="Unassembled WGS sequence"/>
</dbReference>
<evidence type="ECO:0000313" key="2">
    <source>
        <dbReference type="EMBL" id="EAU67829.1"/>
    </source>
</evidence>
<dbReference type="AlphaFoldDB" id="Q097C2"/>
<feature type="compositionally biased region" description="Low complexity" evidence="1">
    <location>
        <begin position="74"/>
        <end position="84"/>
    </location>
</feature>
<dbReference type="EMBL" id="AAMD01000026">
    <property type="protein sequence ID" value="EAU67829.1"/>
    <property type="molecule type" value="Genomic_DNA"/>
</dbReference>
<evidence type="ECO:0000256" key="1">
    <source>
        <dbReference type="SAM" id="MobiDB-lite"/>
    </source>
</evidence>
<protein>
    <submittedName>
        <fullName evidence="2">Uncharacterized protein</fullName>
    </submittedName>
</protein>
<feature type="compositionally biased region" description="Low complexity" evidence="1">
    <location>
        <begin position="109"/>
        <end position="121"/>
    </location>
</feature>
<feature type="compositionally biased region" description="Gly residues" evidence="1">
    <location>
        <begin position="57"/>
        <end position="69"/>
    </location>
</feature>
<feature type="region of interest" description="Disordered" evidence="1">
    <location>
        <begin position="53"/>
        <end position="164"/>
    </location>
</feature>
<evidence type="ECO:0000313" key="3">
    <source>
        <dbReference type="Proteomes" id="UP000032702"/>
    </source>
</evidence>
<proteinExistence type="predicted"/>
<sequence length="322" mass="33181">MGVYFGAAYAFTSDGARALSAVRPYSVLPTGAAKLPALVVEDIDRPTTRGAFRGAGVSLGGGGASTGGGDKGRGASATLSRGGRTAFGGGGAGFGSSFTSGGGGGGTGRVTSTITISIARRGSGGAADRRWSSANPPPCSPIEPSMKPTSHPLPPRGTLAASSSRTPCLMETVCMDAPSAWRGRGAHVLLDVEGELGDALALHHVDEPHHPAVGNGLVRADDGPGVLVLGHRLGHLARQLRLGQLRAVEEELPVLVEHHVDQPLHRLTTVGGPGQVHLHRLAHDEVGRHHEDDEQHQHHVHQRRDVDAGDFLVVVLRAAGHG</sequence>
<gene>
    <name evidence="2" type="ORF">STIAU_3089</name>
</gene>
<accession>Q097C2</accession>
<organism evidence="2 3">
    <name type="scientific">Stigmatella aurantiaca (strain DW4/3-1)</name>
    <dbReference type="NCBI Taxonomy" id="378806"/>
    <lineage>
        <taxon>Bacteria</taxon>
        <taxon>Pseudomonadati</taxon>
        <taxon>Myxococcota</taxon>
        <taxon>Myxococcia</taxon>
        <taxon>Myxococcales</taxon>
        <taxon>Cystobacterineae</taxon>
        <taxon>Archangiaceae</taxon>
        <taxon>Stigmatella</taxon>
    </lineage>
</organism>
<feature type="compositionally biased region" description="Gly residues" evidence="1">
    <location>
        <begin position="85"/>
        <end position="108"/>
    </location>
</feature>
<comment type="caution">
    <text evidence="2">The sequence shown here is derived from an EMBL/GenBank/DDBJ whole genome shotgun (WGS) entry which is preliminary data.</text>
</comment>
<name>Q097C2_STIAD</name>